<proteinExistence type="predicted"/>
<gene>
    <name evidence="1" type="ORF">J2X78_005043</name>
</gene>
<evidence type="ECO:0000313" key="1">
    <source>
        <dbReference type="EMBL" id="MDR6786448.1"/>
    </source>
</evidence>
<dbReference type="Proteomes" id="UP001246858">
    <property type="component" value="Unassembled WGS sequence"/>
</dbReference>
<reference evidence="1" key="1">
    <citation type="submission" date="2023-07" db="EMBL/GenBank/DDBJ databases">
        <title>Sorghum-associated microbial communities from plants grown in Nebraska, USA.</title>
        <authorList>
            <person name="Schachtman D."/>
        </authorList>
    </citation>
    <scope>NUCLEOTIDE SEQUENCE</scope>
    <source>
        <strain evidence="1">2697</strain>
    </source>
</reference>
<protein>
    <submittedName>
        <fullName evidence="1">Uncharacterized protein</fullName>
    </submittedName>
</protein>
<evidence type="ECO:0000313" key="2">
    <source>
        <dbReference type="Proteomes" id="UP001246858"/>
    </source>
</evidence>
<dbReference type="EMBL" id="JAVDTF010000007">
    <property type="protein sequence ID" value="MDR6786448.1"/>
    <property type="molecule type" value="Genomic_DNA"/>
</dbReference>
<comment type="caution">
    <text evidence="1">The sequence shown here is derived from an EMBL/GenBank/DDBJ whole genome shotgun (WGS) entry which is preliminary data.</text>
</comment>
<keyword evidence="2" id="KW-1185">Reference proteome</keyword>
<accession>A0ACC6L465</accession>
<organism evidence="1 2">
    <name type="scientific">Pedobacter africanus</name>
    <dbReference type="NCBI Taxonomy" id="151894"/>
    <lineage>
        <taxon>Bacteria</taxon>
        <taxon>Pseudomonadati</taxon>
        <taxon>Bacteroidota</taxon>
        <taxon>Sphingobacteriia</taxon>
        <taxon>Sphingobacteriales</taxon>
        <taxon>Sphingobacteriaceae</taxon>
        <taxon>Pedobacter</taxon>
    </lineage>
</organism>
<name>A0ACC6L465_9SPHI</name>
<sequence>MQQETSLIHTTEAPEIVTSRYIDFKLDFSF</sequence>
<feature type="non-terminal residue" evidence="1">
    <location>
        <position position="30"/>
    </location>
</feature>